<keyword evidence="1" id="KW-0472">Membrane</keyword>
<accession>A0A251QFQ0</accession>
<proteinExistence type="predicted"/>
<keyword evidence="1" id="KW-1133">Transmembrane helix</keyword>
<dbReference type="Proteomes" id="UP000006882">
    <property type="component" value="Chromosome G2"/>
</dbReference>
<feature type="transmembrane region" description="Helical" evidence="1">
    <location>
        <begin position="86"/>
        <end position="105"/>
    </location>
</feature>
<dbReference type="EMBL" id="CM007652">
    <property type="protein sequence ID" value="ONI22664.1"/>
    <property type="molecule type" value="Genomic_DNA"/>
</dbReference>
<reference evidence="2 3" key="1">
    <citation type="journal article" date="2013" name="Nat. Genet.">
        <title>The high-quality draft genome of peach (Prunus persica) identifies unique patterns of genetic diversity, domestication and genome evolution.</title>
        <authorList>
            <consortium name="International Peach Genome Initiative"/>
            <person name="Verde I."/>
            <person name="Abbott A.G."/>
            <person name="Scalabrin S."/>
            <person name="Jung S."/>
            <person name="Shu S."/>
            <person name="Marroni F."/>
            <person name="Zhebentyayeva T."/>
            <person name="Dettori M.T."/>
            <person name="Grimwood J."/>
            <person name="Cattonaro F."/>
            <person name="Zuccolo A."/>
            <person name="Rossini L."/>
            <person name="Jenkins J."/>
            <person name="Vendramin E."/>
            <person name="Meisel L.A."/>
            <person name="Decroocq V."/>
            <person name="Sosinski B."/>
            <person name="Prochnik S."/>
            <person name="Mitros T."/>
            <person name="Policriti A."/>
            <person name="Cipriani G."/>
            <person name="Dondini L."/>
            <person name="Ficklin S."/>
            <person name="Goodstein D.M."/>
            <person name="Xuan P."/>
            <person name="Del Fabbro C."/>
            <person name="Aramini V."/>
            <person name="Copetti D."/>
            <person name="Gonzalez S."/>
            <person name="Horner D.S."/>
            <person name="Falchi R."/>
            <person name="Lucas S."/>
            <person name="Mica E."/>
            <person name="Maldonado J."/>
            <person name="Lazzari B."/>
            <person name="Bielenberg D."/>
            <person name="Pirona R."/>
            <person name="Miculan M."/>
            <person name="Barakat A."/>
            <person name="Testolin R."/>
            <person name="Stella A."/>
            <person name="Tartarini S."/>
            <person name="Tonutti P."/>
            <person name="Arus P."/>
            <person name="Orellana A."/>
            <person name="Wells C."/>
            <person name="Main D."/>
            <person name="Vizzotto G."/>
            <person name="Silva H."/>
            <person name="Salamini F."/>
            <person name="Schmutz J."/>
            <person name="Morgante M."/>
            <person name="Rokhsar D.S."/>
        </authorList>
    </citation>
    <scope>NUCLEOTIDE SEQUENCE [LARGE SCALE GENOMIC DNA]</scope>
    <source>
        <strain evidence="3">cv. Nemared</strain>
    </source>
</reference>
<dbReference type="PANTHER" id="PTHR34115:SF5">
    <property type="entry name" value="PROTEIN, PUTATIVE-RELATED"/>
    <property type="match status" value="1"/>
</dbReference>
<organism evidence="2 3">
    <name type="scientific">Prunus persica</name>
    <name type="common">Peach</name>
    <name type="synonym">Amygdalus persica</name>
    <dbReference type="NCBI Taxonomy" id="3760"/>
    <lineage>
        <taxon>Eukaryota</taxon>
        <taxon>Viridiplantae</taxon>
        <taxon>Streptophyta</taxon>
        <taxon>Embryophyta</taxon>
        <taxon>Tracheophyta</taxon>
        <taxon>Spermatophyta</taxon>
        <taxon>Magnoliopsida</taxon>
        <taxon>eudicotyledons</taxon>
        <taxon>Gunneridae</taxon>
        <taxon>Pentapetalae</taxon>
        <taxon>rosids</taxon>
        <taxon>fabids</taxon>
        <taxon>Rosales</taxon>
        <taxon>Rosaceae</taxon>
        <taxon>Amygdaloideae</taxon>
        <taxon>Amygdaleae</taxon>
        <taxon>Prunus</taxon>
    </lineage>
</organism>
<dbReference type="AlphaFoldDB" id="A0A251QFQ0"/>
<gene>
    <name evidence="2" type="ORF">PRUPE_2G143100</name>
</gene>
<feature type="transmembrane region" description="Helical" evidence="1">
    <location>
        <begin position="56"/>
        <end position="74"/>
    </location>
</feature>
<sequence length="194" mass="22368">MHAEIQSYFNEVIYTITPEVFHLYTKSPDILEITRTSPEVMNKSSARNSNHHDHDILAFIIPILLTFVQIRYLAGHQDLFQTHPLTMMVMLSSLLPYCFAFSLLIRLSGSGSRMYNWCRLAMMVFGFLSVASLLCLLFIPNYSNLTLCIFFLLLLVALGLNRLVRRLWQHIRTVQNRGRTCPLLPSTLMDIEQG</sequence>
<protein>
    <submittedName>
        <fullName evidence="2">Uncharacterized protein</fullName>
    </submittedName>
</protein>
<evidence type="ECO:0000256" key="1">
    <source>
        <dbReference type="SAM" id="Phobius"/>
    </source>
</evidence>
<evidence type="ECO:0000313" key="2">
    <source>
        <dbReference type="EMBL" id="ONI22664.1"/>
    </source>
</evidence>
<keyword evidence="1" id="KW-0812">Transmembrane</keyword>
<name>A0A251QFQ0_PRUPE</name>
<dbReference type="Gramene" id="ONI22664">
    <property type="protein sequence ID" value="ONI22664"/>
    <property type="gene ID" value="PRUPE_2G143100"/>
</dbReference>
<dbReference type="InterPro" id="IPR053258">
    <property type="entry name" value="Ca-permeable_cation_channel"/>
</dbReference>
<keyword evidence="3" id="KW-1185">Reference proteome</keyword>
<feature type="transmembrane region" description="Helical" evidence="1">
    <location>
        <begin position="145"/>
        <end position="164"/>
    </location>
</feature>
<dbReference type="PANTHER" id="PTHR34115">
    <property type="entry name" value="PROTEIN, PUTATIVE-RELATED"/>
    <property type="match status" value="1"/>
</dbReference>
<evidence type="ECO:0000313" key="3">
    <source>
        <dbReference type="Proteomes" id="UP000006882"/>
    </source>
</evidence>
<feature type="transmembrane region" description="Helical" evidence="1">
    <location>
        <begin position="117"/>
        <end position="139"/>
    </location>
</feature>